<dbReference type="RefSeq" id="WP_184329072.1">
    <property type="nucleotide sequence ID" value="NZ_JACHHZ010000001.1"/>
</dbReference>
<keyword evidence="2" id="KW-0808">Transferase</keyword>
<evidence type="ECO:0000259" key="1">
    <source>
        <dbReference type="Pfam" id="PF00535"/>
    </source>
</evidence>
<sequence>MSVSIVIPTFARPALLRRLLDSILLQTHPAYEVIVVDDCSPQTDEYENLRKEYSGRFAQFSFLRNPGNRGAPFSRNRGIREARYELVALVDDDDEWLPQKLERQLRIFGQEPERVGLVYTWTDVVERGERTPFYRSSIEGACLRQLVSECFIPSPSVMLRKNALLDAGLFDEQMPSCQDWDMWTRVVDRGYEVRVAREALTLYHKQEGASIGTSPRARTGYVMYYRKHLWKLVRLRQWRHLVRFARMAVQG</sequence>
<evidence type="ECO:0000313" key="3">
    <source>
        <dbReference type="Proteomes" id="UP000588068"/>
    </source>
</evidence>
<dbReference type="InterPro" id="IPR001173">
    <property type="entry name" value="Glyco_trans_2-like"/>
</dbReference>
<dbReference type="EMBL" id="JACHHZ010000001">
    <property type="protein sequence ID" value="MBB6091260.1"/>
    <property type="molecule type" value="Genomic_DNA"/>
</dbReference>
<dbReference type="PANTHER" id="PTHR43685:SF2">
    <property type="entry name" value="GLYCOSYLTRANSFERASE 2-LIKE DOMAIN-CONTAINING PROTEIN"/>
    <property type="match status" value="1"/>
</dbReference>
<gene>
    <name evidence="2" type="ORF">HNQ60_000106</name>
</gene>
<dbReference type="CDD" id="cd00761">
    <property type="entry name" value="Glyco_tranf_GTA_type"/>
    <property type="match status" value="1"/>
</dbReference>
<accession>A0A841HFX8</accession>
<organism evidence="2 3">
    <name type="scientific">Povalibacter uvarum</name>
    <dbReference type="NCBI Taxonomy" id="732238"/>
    <lineage>
        <taxon>Bacteria</taxon>
        <taxon>Pseudomonadati</taxon>
        <taxon>Pseudomonadota</taxon>
        <taxon>Gammaproteobacteria</taxon>
        <taxon>Steroidobacterales</taxon>
        <taxon>Steroidobacteraceae</taxon>
        <taxon>Povalibacter</taxon>
    </lineage>
</organism>
<dbReference type="AlphaFoldDB" id="A0A841HFX8"/>
<dbReference type="InterPro" id="IPR029044">
    <property type="entry name" value="Nucleotide-diphossugar_trans"/>
</dbReference>
<protein>
    <submittedName>
        <fullName evidence="2">Glycosyltransferase involved in cell wall biosynthesis</fullName>
    </submittedName>
</protein>
<dbReference type="Pfam" id="PF00535">
    <property type="entry name" value="Glycos_transf_2"/>
    <property type="match status" value="1"/>
</dbReference>
<dbReference type="GO" id="GO:0016740">
    <property type="term" value="F:transferase activity"/>
    <property type="evidence" value="ECO:0007669"/>
    <property type="project" value="UniProtKB-KW"/>
</dbReference>
<feature type="domain" description="Glycosyltransferase 2-like" evidence="1">
    <location>
        <begin position="4"/>
        <end position="129"/>
    </location>
</feature>
<keyword evidence="3" id="KW-1185">Reference proteome</keyword>
<dbReference type="Proteomes" id="UP000588068">
    <property type="component" value="Unassembled WGS sequence"/>
</dbReference>
<dbReference type="PANTHER" id="PTHR43685">
    <property type="entry name" value="GLYCOSYLTRANSFERASE"/>
    <property type="match status" value="1"/>
</dbReference>
<dbReference type="Gene3D" id="3.90.550.10">
    <property type="entry name" value="Spore Coat Polysaccharide Biosynthesis Protein SpsA, Chain A"/>
    <property type="match status" value="1"/>
</dbReference>
<dbReference type="InterPro" id="IPR050834">
    <property type="entry name" value="Glycosyltransf_2"/>
</dbReference>
<comment type="caution">
    <text evidence="2">The sequence shown here is derived from an EMBL/GenBank/DDBJ whole genome shotgun (WGS) entry which is preliminary data.</text>
</comment>
<proteinExistence type="predicted"/>
<name>A0A841HFX8_9GAMM</name>
<dbReference type="SUPFAM" id="SSF53448">
    <property type="entry name" value="Nucleotide-diphospho-sugar transferases"/>
    <property type="match status" value="1"/>
</dbReference>
<evidence type="ECO:0000313" key="2">
    <source>
        <dbReference type="EMBL" id="MBB6091260.1"/>
    </source>
</evidence>
<reference evidence="2 3" key="1">
    <citation type="submission" date="2020-08" db="EMBL/GenBank/DDBJ databases">
        <title>Genomic Encyclopedia of Type Strains, Phase IV (KMG-IV): sequencing the most valuable type-strain genomes for metagenomic binning, comparative biology and taxonomic classification.</title>
        <authorList>
            <person name="Goeker M."/>
        </authorList>
    </citation>
    <scope>NUCLEOTIDE SEQUENCE [LARGE SCALE GENOMIC DNA]</scope>
    <source>
        <strain evidence="2 3">DSM 26723</strain>
    </source>
</reference>